<evidence type="ECO:0000256" key="5">
    <source>
        <dbReference type="ARBA" id="ARBA00023136"/>
    </source>
</evidence>
<dbReference type="InterPro" id="IPR020846">
    <property type="entry name" value="MFS_dom"/>
</dbReference>
<comment type="caution">
    <text evidence="8">The sequence shown here is derived from an EMBL/GenBank/DDBJ whole genome shotgun (WGS) entry which is preliminary data.</text>
</comment>
<dbReference type="PROSITE" id="PS50850">
    <property type="entry name" value="MFS"/>
    <property type="match status" value="1"/>
</dbReference>
<evidence type="ECO:0000259" key="7">
    <source>
        <dbReference type="PROSITE" id="PS50850"/>
    </source>
</evidence>
<evidence type="ECO:0000256" key="6">
    <source>
        <dbReference type="SAM" id="Phobius"/>
    </source>
</evidence>
<evidence type="ECO:0000256" key="4">
    <source>
        <dbReference type="ARBA" id="ARBA00022989"/>
    </source>
</evidence>
<feature type="transmembrane region" description="Helical" evidence="6">
    <location>
        <begin position="259"/>
        <end position="277"/>
    </location>
</feature>
<dbReference type="EMBL" id="JAUSTW010000002">
    <property type="protein sequence ID" value="MDQ0198657.1"/>
    <property type="molecule type" value="Genomic_DNA"/>
</dbReference>
<feature type="transmembrane region" description="Helical" evidence="6">
    <location>
        <begin position="145"/>
        <end position="163"/>
    </location>
</feature>
<feature type="transmembrane region" description="Helical" evidence="6">
    <location>
        <begin position="110"/>
        <end position="133"/>
    </location>
</feature>
<evidence type="ECO:0000256" key="1">
    <source>
        <dbReference type="ARBA" id="ARBA00004651"/>
    </source>
</evidence>
<feature type="transmembrane region" description="Helical" evidence="6">
    <location>
        <begin position="226"/>
        <end position="247"/>
    </location>
</feature>
<feature type="transmembrane region" description="Helical" evidence="6">
    <location>
        <begin position="21"/>
        <end position="39"/>
    </location>
</feature>
<sequence>MTISLSDLRDSEQNNQTLSKSLILLMSFACGLAVANLYYNQPLLADMGRTFHATSHQVGNISMFTQIGYAIGMFLFVPLGDMKERRQLISILLIAVTISLIGVATSQNLIWIYISSLAVGITTVVPQVIIPLAAQMAAPFERGKVIGSVMSGLFFGILLARTVSGFIGGTLGWRVMYWIAAAMMLGLAVILRSFLPKSYPETALSYRKLLKSMGELIVTQRTLREASLIGAMMFGGFSVFWTSLAFFLEGAPYHYGSQVAGLFGLVGVVGAAGAPIVGRWADRLSAKSMVGILITISVLSYMFFGLFGTSLWGLVIGVILLDLGVQGTQVSNQTRIYSLIPEARSRLNTVYMVSYFLGGSIGSSLGSYAWYVWKWQGVYMTGGLMIVMGLLVWGVHRIKK</sequence>
<evidence type="ECO:0000256" key="2">
    <source>
        <dbReference type="ARBA" id="ARBA00022448"/>
    </source>
</evidence>
<dbReference type="RefSeq" id="WP_307406670.1">
    <property type="nucleotide sequence ID" value="NZ_JAUSTW010000002.1"/>
</dbReference>
<protein>
    <submittedName>
        <fullName evidence="8">MFS family arabinose efflux permease</fullName>
    </submittedName>
</protein>
<comment type="subcellular location">
    <subcellularLocation>
        <location evidence="1">Cell membrane</location>
        <topology evidence="1">Multi-pass membrane protein</topology>
    </subcellularLocation>
</comment>
<dbReference type="Proteomes" id="UP001224122">
    <property type="component" value="Unassembled WGS sequence"/>
</dbReference>
<keyword evidence="3 6" id="KW-0812">Transmembrane</keyword>
<dbReference type="Pfam" id="PF07690">
    <property type="entry name" value="MFS_1"/>
    <property type="match status" value="1"/>
</dbReference>
<keyword evidence="4 6" id="KW-1133">Transmembrane helix</keyword>
<dbReference type="PANTHER" id="PTHR42910:SF1">
    <property type="entry name" value="MAJOR FACILITATOR SUPERFAMILY (MFS) PROFILE DOMAIN-CONTAINING PROTEIN"/>
    <property type="match status" value="1"/>
</dbReference>
<feature type="transmembrane region" description="Helical" evidence="6">
    <location>
        <begin position="88"/>
        <end position="104"/>
    </location>
</feature>
<feature type="transmembrane region" description="Helical" evidence="6">
    <location>
        <begin position="59"/>
        <end position="76"/>
    </location>
</feature>
<dbReference type="PANTHER" id="PTHR42910">
    <property type="entry name" value="TRANSPORTER SCO4007-RELATED"/>
    <property type="match status" value="1"/>
</dbReference>
<name>A0ABT9XUR1_9BACI</name>
<gene>
    <name evidence="8" type="ORF">J2S10_001798</name>
</gene>
<feature type="domain" description="Major facilitator superfamily (MFS) profile" evidence="7">
    <location>
        <begin position="19"/>
        <end position="400"/>
    </location>
</feature>
<dbReference type="Gene3D" id="1.20.1250.20">
    <property type="entry name" value="MFS general substrate transporter like domains"/>
    <property type="match status" value="1"/>
</dbReference>
<keyword evidence="2" id="KW-0813">Transport</keyword>
<feature type="transmembrane region" description="Helical" evidence="6">
    <location>
        <begin position="284"/>
        <end position="304"/>
    </location>
</feature>
<evidence type="ECO:0000313" key="9">
    <source>
        <dbReference type="Proteomes" id="UP001224122"/>
    </source>
</evidence>
<accession>A0ABT9XUR1</accession>
<organism evidence="8 9">
    <name type="scientific">Neobacillus ginsengisoli</name>
    <dbReference type="NCBI Taxonomy" id="904295"/>
    <lineage>
        <taxon>Bacteria</taxon>
        <taxon>Bacillati</taxon>
        <taxon>Bacillota</taxon>
        <taxon>Bacilli</taxon>
        <taxon>Bacillales</taxon>
        <taxon>Bacillaceae</taxon>
        <taxon>Neobacillus</taxon>
    </lineage>
</organism>
<feature type="transmembrane region" description="Helical" evidence="6">
    <location>
        <begin position="310"/>
        <end position="328"/>
    </location>
</feature>
<evidence type="ECO:0000313" key="8">
    <source>
        <dbReference type="EMBL" id="MDQ0198657.1"/>
    </source>
</evidence>
<dbReference type="SUPFAM" id="SSF103473">
    <property type="entry name" value="MFS general substrate transporter"/>
    <property type="match status" value="1"/>
</dbReference>
<keyword evidence="9" id="KW-1185">Reference proteome</keyword>
<evidence type="ECO:0000256" key="3">
    <source>
        <dbReference type="ARBA" id="ARBA00022692"/>
    </source>
</evidence>
<dbReference type="InterPro" id="IPR011701">
    <property type="entry name" value="MFS"/>
</dbReference>
<feature type="transmembrane region" description="Helical" evidence="6">
    <location>
        <begin position="349"/>
        <end position="371"/>
    </location>
</feature>
<proteinExistence type="predicted"/>
<reference evidence="8 9" key="1">
    <citation type="submission" date="2023-07" db="EMBL/GenBank/DDBJ databases">
        <title>Genomic Encyclopedia of Type Strains, Phase IV (KMG-IV): sequencing the most valuable type-strain genomes for metagenomic binning, comparative biology and taxonomic classification.</title>
        <authorList>
            <person name="Goeker M."/>
        </authorList>
    </citation>
    <scope>NUCLEOTIDE SEQUENCE [LARGE SCALE GENOMIC DNA]</scope>
    <source>
        <strain evidence="8 9">DSM 27594</strain>
    </source>
</reference>
<feature type="transmembrane region" description="Helical" evidence="6">
    <location>
        <begin position="175"/>
        <end position="195"/>
    </location>
</feature>
<keyword evidence="5 6" id="KW-0472">Membrane</keyword>
<feature type="transmembrane region" description="Helical" evidence="6">
    <location>
        <begin position="377"/>
        <end position="395"/>
    </location>
</feature>
<dbReference type="CDD" id="cd17324">
    <property type="entry name" value="MFS_NepI_like"/>
    <property type="match status" value="1"/>
</dbReference>
<dbReference type="InterPro" id="IPR036259">
    <property type="entry name" value="MFS_trans_sf"/>
</dbReference>